<feature type="domain" description="Alginate export" evidence="2">
    <location>
        <begin position="43"/>
        <end position="174"/>
    </location>
</feature>
<feature type="signal peptide" evidence="1">
    <location>
        <begin position="1"/>
        <end position="25"/>
    </location>
</feature>
<proteinExistence type="predicted"/>
<dbReference type="Pfam" id="PF13372">
    <property type="entry name" value="Alginate_exp"/>
    <property type="match status" value="1"/>
</dbReference>
<keyword evidence="4" id="KW-1185">Reference proteome</keyword>
<protein>
    <submittedName>
        <fullName evidence="3">Alginate export family protein</fullName>
    </submittedName>
</protein>
<accession>A0ABU2ZHG4</accession>
<dbReference type="InterPro" id="IPR025388">
    <property type="entry name" value="Alginate_export_dom"/>
</dbReference>
<dbReference type="Proteomes" id="UP001259803">
    <property type="component" value="Unassembled WGS sequence"/>
</dbReference>
<evidence type="ECO:0000259" key="2">
    <source>
        <dbReference type="Pfam" id="PF13372"/>
    </source>
</evidence>
<dbReference type="RefSeq" id="WP_311340624.1">
    <property type="nucleotide sequence ID" value="NZ_JAVRHS010000005.1"/>
</dbReference>
<reference evidence="3 4" key="1">
    <citation type="submission" date="2023-09" db="EMBL/GenBank/DDBJ databases">
        <authorList>
            <person name="Rey-Velasco X."/>
        </authorList>
    </citation>
    <scope>NUCLEOTIDE SEQUENCE [LARGE SCALE GENOMIC DNA]</scope>
    <source>
        <strain evidence="3 4">F390</strain>
    </source>
</reference>
<gene>
    <name evidence="3" type="ORF">RM533_07565</name>
</gene>
<name>A0ABU2ZHG4_9SPHN</name>
<sequence>MDRVAVLLAGFTALALPHQSAVAQAAPAGASSAAKRAGALPDWIDVALDTRYRYEYVEQDDFDLDAHASTLRLRFGAKVDPIDKVSLHVEGETIVHLGPDKFNDTANNVMNRPIVADPEDVLLNQAYVRFKPHLGLEVTAGRQTINYDNQRWVGSVGWRQNDQTLDAVAGSVEKVGNTGISANYAYAWRVNRVFGPDSPQGIWRDNDIHLLRIAKDIGELGSLVTYGYWFDIPEAPPLSNRTFGARFTGRHGVAGGLSAVYALEFARQFDAGRNPVSDSHDYLLMEPGFGFGPASVRFGYERLGGNGASALQTPLATLHAFNGWADKFLVTPPTGLRDLYLDAAYQVEERRGFLSATTFRVVYHDFRSTTDDLHYGREWNALVSRRLFGSVSLTLKLAHYDAVDFAADTTKGWVQIDARY</sequence>
<dbReference type="EMBL" id="JAVRHS010000005">
    <property type="protein sequence ID" value="MDT0576043.1"/>
    <property type="molecule type" value="Genomic_DNA"/>
</dbReference>
<feature type="chain" id="PRO_5046550601" evidence="1">
    <location>
        <begin position="26"/>
        <end position="420"/>
    </location>
</feature>
<organism evidence="3 4">
    <name type="scientific">Croceicoccus esteveae</name>
    <dbReference type="NCBI Taxonomy" id="3075597"/>
    <lineage>
        <taxon>Bacteria</taxon>
        <taxon>Pseudomonadati</taxon>
        <taxon>Pseudomonadota</taxon>
        <taxon>Alphaproteobacteria</taxon>
        <taxon>Sphingomonadales</taxon>
        <taxon>Erythrobacteraceae</taxon>
        <taxon>Croceicoccus</taxon>
    </lineage>
</organism>
<keyword evidence="1" id="KW-0732">Signal</keyword>
<dbReference type="InterPro" id="IPR023614">
    <property type="entry name" value="Porin_dom_sf"/>
</dbReference>
<evidence type="ECO:0000256" key="1">
    <source>
        <dbReference type="SAM" id="SignalP"/>
    </source>
</evidence>
<evidence type="ECO:0000313" key="4">
    <source>
        <dbReference type="Proteomes" id="UP001259803"/>
    </source>
</evidence>
<dbReference type="Gene3D" id="2.40.160.10">
    <property type="entry name" value="Porin"/>
    <property type="match status" value="1"/>
</dbReference>
<comment type="caution">
    <text evidence="3">The sequence shown here is derived from an EMBL/GenBank/DDBJ whole genome shotgun (WGS) entry which is preliminary data.</text>
</comment>
<evidence type="ECO:0000313" key="3">
    <source>
        <dbReference type="EMBL" id="MDT0576043.1"/>
    </source>
</evidence>